<name>A0ABY8NHI8_9GAMM</name>
<evidence type="ECO:0000313" key="1">
    <source>
        <dbReference type="EMBL" id="WGL18391.1"/>
    </source>
</evidence>
<dbReference type="PROSITE" id="PS51318">
    <property type="entry name" value="TAT"/>
    <property type="match status" value="1"/>
</dbReference>
<proteinExistence type="predicted"/>
<dbReference type="Pfam" id="PF13618">
    <property type="entry name" value="Gluconate_2-dh3"/>
    <property type="match status" value="1"/>
</dbReference>
<dbReference type="EMBL" id="CP118605">
    <property type="protein sequence ID" value="WGL18391.1"/>
    <property type="molecule type" value="Genomic_DNA"/>
</dbReference>
<protein>
    <submittedName>
        <fullName evidence="1">Gluconate 2-dehydrogenase subunit 3 family protein</fullName>
    </submittedName>
</protein>
<sequence>MNRRTLLKQLALATGGLALLPVGEFAQARVLAAYDELQVTASQQMLLKKLVDTLIPSTELNGEWLKGAAELDVQDFVLVMANDCLSRVDQIKFIAGMRLFDDFPSGVGRTGAGRPRFSELDRANSERALADIWGHSDPENQAVQVVQYFLNTSKWYTIQGYLNSEYVMTELMPYQLVPGPVFDGDKKIDPDAKVNIHG</sequence>
<organism evidence="1 2">
    <name type="scientific">Microbulbifer bruguierae</name>
    <dbReference type="NCBI Taxonomy" id="3029061"/>
    <lineage>
        <taxon>Bacteria</taxon>
        <taxon>Pseudomonadati</taxon>
        <taxon>Pseudomonadota</taxon>
        <taxon>Gammaproteobacteria</taxon>
        <taxon>Cellvibrionales</taxon>
        <taxon>Microbulbiferaceae</taxon>
        <taxon>Microbulbifer</taxon>
    </lineage>
</organism>
<gene>
    <name evidence="1" type="ORF">PVT68_08855</name>
</gene>
<evidence type="ECO:0000313" key="2">
    <source>
        <dbReference type="Proteomes" id="UP001236500"/>
    </source>
</evidence>
<dbReference type="InterPro" id="IPR027056">
    <property type="entry name" value="Gluconate_2DH_su3"/>
</dbReference>
<dbReference type="InterPro" id="IPR006311">
    <property type="entry name" value="TAT_signal"/>
</dbReference>
<reference evidence="1 2" key="1">
    <citation type="submission" date="2023-02" db="EMBL/GenBank/DDBJ databases">
        <title>Description and genomic characterization of Microbulbifer bruguierae sp. nov., isolated from the sediment of mangrove plant Bruguiera sexangula.</title>
        <authorList>
            <person name="Long M."/>
        </authorList>
    </citation>
    <scope>NUCLEOTIDE SEQUENCE [LARGE SCALE GENOMIC DNA]</scope>
    <source>
        <strain evidence="1 2">H12</strain>
    </source>
</reference>
<accession>A0ABY8NHI8</accession>
<dbReference type="Proteomes" id="UP001236500">
    <property type="component" value="Chromosome"/>
</dbReference>
<keyword evidence="2" id="KW-1185">Reference proteome</keyword>
<dbReference type="RefSeq" id="WP_280322375.1">
    <property type="nucleotide sequence ID" value="NZ_CP118605.1"/>
</dbReference>